<evidence type="ECO:0000256" key="4">
    <source>
        <dbReference type="ARBA" id="ARBA00022670"/>
    </source>
</evidence>
<keyword evidence="5 13" id="KW-0812">Transmembrane</keyword>
<dbReference type="Proteomes" id="UP000606194">
    <property type="component" value="Unassembled WGS sequence"/>
</dbReference>
<keyword evidence="10" id="KW-0482">Metalloprotease</keyword>
<dbReference type="EMBL" id="BMTL01000006">
    <property type="protein sequence ID" value="GGR78913.1"/>
    <property type="molecule type" value="Genomic_DNA"/>
</dbReference>
<evidence type="ECO:0000256" key="2">
    <source>
        <dbReference type="ARBA" id="ARBA00004141"/>
    </source>
</evidence>
<dbReference type="PANTHER" id="PTHR39188">
    <property type="entry name" value="MEMBRANE-ASSOCIATED ZINC METALLOPROTEASE M50B"/>
    <property type="match status" value="1"/>
</dbReference>
<dbReference type="AlphaFoldDB" id="A0A918L2B9"/>
<feature type="transmembrane region" description="Helical" evidence="13">
    <location>
        <begin position="156"/>
        <end position="177"/>
    </location>
</feature>
<dbReference type="InterPro" id="IPR046342">
    <property type="entry name" value="CBS_dom_sf"/>
</dbReference>
<feature type="transmembrane region" description="Helical" evidence="13">
    <location>
        <begin position="197"/>
        <end position="219"/>
    </location>
</feature>
<keyword evidence="9 13" id="KW-1133">Transmembrane helix</keyword>
<evidence type="ECO:0000259" key="14">
    <source>
        <dbReference type="Pfam" id="PF02163"/>
    </source>
</evidence>
<evidence type="ECO:0000256" key="10">
    <source>
        <dbReference type="ARBA" id="ARBA00023049"/>
    </source>
</evidence>
<comment type="similarity">
    <text evidence="3">Belongs to the peptidase M50B family.</text>
</comment>
<feature type="transmembrane region" description="Helical" evidence="13">
    <location>
        <begin position="366"/>
        <end position="383"/>
    </location>
</feature>
<comment type="subcellular location">
    <subcellularLocation>
        <location evidence="2">Membrane</location>
        <topology evidence="2">Multi-pass membrane protein</topology>
    </subcellularLocation>
</comment>
<reference evidence="15" key="2">
    <citation type="submission" date="2020-09" db="EMBL/GenBank/DDBJ databases">
        <authorList>
            <person name="Sun Q."/>
            <person name="Ohkuma M."/>
        </authorList>
    </citation>
    <scope>NUCLEOTIDE SEQUENCE</scope>
    <source>
        <strain evidence="15">JCM 4386</strain>
    </source>
</reference>
<feature type="transmembrane region" description="Helical" evidence="13">
    <location>
        <begin position="250"/>
        <end position="270"/>
    </location>
</feature>
<proteinExistence type="inferred from homology"/>
<keyword evidence="8" id="KW-0862">Zinc</keyword>
<evidence type="ECO:0000256" key="6">
    <source>
        <dbReference type="ARBA" id="ARBA00022723"/>
    </source>
</evidence>
<feature type="domain" description="Peptidase M50" evidence="14">
    <location>
        <begin position="198"/>
        <end position="271"/>
    </location>
</feature>
<gene>
    <name evidence="15" type="ORF">GCM10010269_17690</name>
</gene>
<evidence type="ECO:0000313" key="15">
    <source>
        <dbReference type="EMBL" id="GGR78913.1"/>
    </source>
</evidence>
<dbReference type="InterPro" id="IPR008915">
    <property type="entry name" value="Peptidase_M50"/>
</dbReference>
<dbReference type="CDD" id="cd06164">
    <property type="entry name" value="S2P-M50_SpoIVFB_CBS"/>
    <property type="match status" value="1"/>
</dbReference>
<protein>
    <recommendedName>
        <fullName evidence="14">Peptidase M50 domain-containing protein</fullName>
    </recommendedName>
</protein>
<dbReference type="GO" id="GO:0046872">
    <property type="term" value="F:metal ion binding"/>
    <property type="evidence" value="ECO:0007669"/>
    <property type="project" value="UniProtKB-KW"/>
</dbReference>
<reference evidence="15" key="1">
    <citation type="journal article" date="2014" name="Int. J. Syst. Evol. Microbiol.">
        <title>Complete genome sequence of Corynebacterium casei LMG S-19264T (=DSM 44701T), isolated from a smear-ripened cheese.</title>
        <authorList>
            <consortium name="US DOE Joint Genome Institute (JGI-PGF)"/>
            <person name="Walter F."/>
            <person name="Albersmeier A."/>
            <person name="Kalinowski J."/>
            <person name="Ruckert C."/>
        </authorList>
    </citation>
    <scope>NUCLEOTIDE SEQUENCE</scope>
    <source>
        <strain evidence="15">JCM 4386</strain>
    </source>
</reference>
<keyword evidence="16" id="KW-1185">Reference proteome</keyword>
<evidence type="ECO:0000256" key="7">
    <source>
        <dbReference type="ARBA" id="ARBA00022801"/>
    </source>
</evidence>
<feature type="transmembrane region" description="Helical" evidence="13">
    <location>
        <begin position="326"/>
        <end position="346"/>
    </location>
</feature>
<comment type="cofactor">
    <cofactor evidence="1">
        <name>Zn(2+)</name>
        <dbReference type="ChEBI" id="CHEBI:29105"/>
    </cofactor>
</comment>
<evidence type="ECO:0000256" key="5">
    <source>
        <dbReference type="ARBA" id="ARBA00022692"/>
    </source>
</evidence>
<dbReference type="Pfam" id="PF02163">
    <property type="entry name" value="Peptidase_M50"/>
    <property type="match status" value="2"/>
</dbReference>
<evidence type="ECO:0000256" key="12">
    <source>
        <dbReference type="SAM" id="MobiDB-lite"/>
    </source>
</evidence>
<evidence type="ECO:0000256" key="3">
    <source>
        <dbReference type="ARBA" id="ARBA00007931"/>
    </source>
</evidence>
<dbReference type="RefSeq" id="WP_190148688.1">
    <property type="nucleotide sequence ID" value="NZ_BMTL01000006.1"/>
</dbReference>
<feature type="domain" description="Peptidase M50" evidence="14">
    <location>
        <begin position="285"/>
        <end position="337"/>
    </location>
</feature>
<evidence type="ECO:0000256" key="11">
    <source>
        <dbReference type="ARBA" id="ARBA00023136"/>
    </source>
</evidence>
<feature type="compositionally biased region" description="Polar residues" evidence="12">
    <location>
        <begin position="98"/>
        <end position="111"/>
    </location>
</feature>
<sequence>MVESGGSGRPRPDNDQSAEHPATPASPATDPQRSRPPADGPTGAPRQQPAPADDGRTPQTDDPDHAPRTTPDDAATVASTTPHKSPAEPADEADRAGQTGQAGSADQSEPAAQTEPAAVADRARAPRPTPLALPKGPPPARPPEQPRGGLLMGRPFGVPVYVAPSWFLVAALITWVFGGQLDRVLPELGAARYLVSLFFAVAFYASVLIHELAHTVVALRFELPVRRIQLQFFGGVSEIEKEAETPGREFWLAFVGPLLSLALSGLFYLAMQPVERGTVPGVLLAGLMISNLIVAIFNLLPGLPLDGGRMLRAAVWKITGKPMNGTIAAAWVGRALAVSVLIGLPLLTQSGALGSRAEDSVGMDTVTDALLAAILAAIIWTGAGNSLRMARLREHLPELRARTLTRRAVPVETHTPLSEALRRANDAGARALVVVDAHGEPLSLVREAAIVGVPEHRRPWVAVSGLAQDLTDGMRVSAELAGEDLLDVLRATPATEYLVVEETGEIFGVLSAADVERAFVKAMARPN</sequence>
<evidence type="ECO:0000256" key="1">
    <source>
        <dbReference type="ARBA" id="ARBA00001947"/>
    </source>
</evidence>
<organism evidence="15 16">
    <name type="scientific">Streptomyces humidus</name>
    <dbReference type="NCBI Taxonomy" id="52259"/>
    <lineage>
        <taxon>Bacteria</taxon>
        <taxon>Bacillati</taxon>
        <taxon>Actinomycetota</taxon>
        <taxon>Actinomycetes</taxon>
        <taxon>Kitasatosporales</taxon>
        <taxon>Streptomycetaceae</taxon>
        <taxon>Streptomyces</taxon>
    </lineage>
</organism>
<dbReference type="GO" id="GO:0006508">
    <property type="term" value="P:proteolysis"/>
    <property type="evidence" value="ECO:0007669"/>
    <property type="project" value="UniProtKB-KW"/>
</dbReference>
<evidence type="ECO:0000256" key="8">
    <source>
        <dbReference type="ARBA" id="ARBA00022833"/>
    </source>
</evidence>
<evidence type="ECO:0000256" key="9">
    <source>
        <dbReference type="ARBA" id="ARBA00022989"/>
    </source>
</evidence>
<feature type="transmembrane region" description="Helical" evidence="13">
    <location>
        <begin position="282"/>
        <end position="305"/>
    </location>
</feature>
<accession>A0A918L2B9</accession>
<dbReference type="SUPFAM" id="SSF54631">
    <property type="entry name" value="CBS-domain pair"/>
    <property type="match status" value="1"/>
</dbReference>
<feature type="compositionally biased region" description="Pro residues" evidence="12">
    <location>
        <begin position="127"/>
        <end position="145"/>
    </location>
</feature>
<dbReference type="GO" id="GO:0008237">
    <property type="term" value="F:metallopeptidase activity"/>
    <property type="evidence" value="ECO:0007669"/>
    <property type="project" value="UniProtKB-KW"/>
</dbReference>
<comment type="caution">
    <text evidence="15">The sequence shown here is derived from an EMBL/GenBank/DDBJ whole genome shotgun (WGS) entry which is preliminary data.</text>
</comment>
<feature type="compositionally biased region" description="Basic and acidic residues" evidence="12">
    <location>
        <begin position="62"/>
        <end position="71"/>
    </location>
</feature>
<keyword evidence="7" id="KW-0378">Hydrolase</keyword>
<evidence type="ECO:0000256" key="13">
    <source>
        <dbReference type="SAM" id="Phobius"/>
    </source>
</evidence>
<name>A0A918L2B9_9ACTN</name>
<keyword evidence="11 13" id="KW-0472">Membrane</keyword>
<evidence type="ECO:0000313" key="16">
    <source>
        <dbReference type="Proteomes" id="UP000606194"/>
    </source>
</evidence>
<keyword evidence="4" id="KW-0645">Protease</keyword>
<dbReference type="PANTHER" id="PTHR39188:SF3">
    <property type="entry name" value="STAGE IV SPORULATION PROTEIN FB"/>
    <property type="match status" value="1"/>
</dbReference>
<keyword evidence="6" id="KW-0479">Metal-binding</keyword>
<dbReference type="Gene3D" id="3.10.580.10">
    <property type="entry name" value="CBS-domain"/>
    <property type="match status" value="1"/>
</dbReference>
<dbReference type="GO" id="GO:0016020">
    <property type="term" value="C:membrane"/>
    <property type="evidence" value="ECO:0007669"/>
    <property type="project" value="UniProtKB-SubCell"/>
</dbReference>
<feature type="region of interest" description="Disordered" evidence="12">
    <location>
        <begin position="1"/>
        <end position="148"/>
    </location>
</feature>